<comment type="caution">
    <text evidence="5">The sequence shown here is derived from an EMBL/GenBank/DDBJ whole genome shotgun (WGS) entry which is preliminary data.</text>
</comment>
<name>A0A9N9JNP5_9GLOM</name>
<keyword evidence="1" id="KW-0328">Glycosyltransferase</keyword>
<proteinExistence type="predicted"/>
<dbReference type="AlphaFoldDB" id="A0A9N9JNP5"/>
<dbReference type="OrthoDB" id="529273at2759"/>
<accession>A0A9N9JNP5</accession>
<evidence type="ECO:0000313" key="6">
    <source>
        <dbReference type="Proteomes" id="UP000789396"/>
    </source>
</evidence>
<evidence type="ECO:0000259" key="4">
    <source>
        <dbReference type="Pfam" id="PF04577"/>
    </source>
</evidence>
<feature type="non-terminal residue" evidence="5">
    <location>
        <position position="1"/>
    </location>
</feature>
<dbReference type="InterPro" id="IPR007657">
    <property type="entry name" value="Glycosyltransferase_61"/>
</dbReference>
<dbReference type="GO" id="GO:0016757">
    <property type="term" value="F:glycosyltransferase activity"/>
    <property type="evidence" value="ECO:0007669"/>
    <property type="project" value="UniProtKB-KW"/>
</dbReference>
<sequence length="317" mass="36754">MMRTYNATRNAWIMRAHVTDYEPSRTAPEDISFLTDGKDIVFSYDDLLTETQVMPPNVPICFANAVAGAGNRCSLYYCENNIPTEHFEQFRNDILKHFIHNGQWEKYIQKKHVDQRALACINSTRIYTPDNSYININIDNKINTPVIGVLQRYHSRYILNAEELINTLVKQRYTVKFFNFDVGCSLPTTAKLLENVDILIGSHGNGLGDAIFMAPKTTVISIDTRFYSEPWFAYIHTASGRRFYNFQCESSDCQVADLELVKQLFDKYGVNMTYYELLEFIGPKVPSRLIDKHLARDDYLYRVYAKNAIRRVEVEKL</sequence>
<gene>
    <name evidence="5" type="ORF">RFULGI_LOCUS16404</name>
</gene>
<dbReference type="Pfam" id="PF04577">
    <property type="entry name" value="Glyco_transf_61"/>
    <property type="match status" value="1"/>
</dbReference>
<reference evidence="5" key="1">
    <citation type="submission" date="2021-06" db="EMBL/GenBank/DDBJ databases">
        <authorList>
            <person name="Kallberg Y."/>
            <person name="Tangrot J."/>
            <person name="Rosling A."/>
        </authorList>
    </citation>
    <scope>NUCLEOTIDE SEQUENCE</scope>
    <source>
        <strain evidence="5">IN212</strain>
    </source>
</reference>
<evidence type="ECO:0000256" key="2">
    <source>
        <dbReference type="ARBA" id="ARBA00022679"/>
    </source>
</evidence>
<keyword evidence="3" id="KW-0325">Glycoprotein</keyword>
<dbReference type="PANTHER" id="PTHR20961">
    <property type="entry name" value="GLYCOSYLTRANSFERASE"/>
    <property type="match status" value="1"/>
</dbReference>
<protein>
    <submittedName>
        <fullName evidence="5">14517_t:CDS:1</fullName>
    </submittedName>
</protein>
<evidence type="ECO:0000256" key="3">
    <source>
        <dbReference type="ARBA" id="ARBA00023180"/>
    </source>
</evidence>
<keyword evidence="2" id="KW-0808">Transferase</keyword>
<evidence type="ECO:0000313" key="5">
    <source>
        <dbReference type="EMBL" id="CAG8787611.1"/>
    </source>
</evidence>
<feature type="domain" description="Glycosyltransferase 61 catalytic" evidence="4">
    <location>
        <begin position="75"/>
        <end position="220"/>
    </location>
</feature>
<feature type="non-terminal residue" evidence="5">
    <location>
        <position position="317"/>
    </location>
</feature>
<organism evidence="5 6">
    <name type="scientific">Racocetra fulgida</name>
    <dbReference type="NCBI Taxonomy" id="60492"/>
    <lineage>
        <taxon>Eukaryota</taxon>
        <taxon>Fungi</taxon>
        <taxon>Fungi incertae sedis</taxon>
        <taxon>Mucoromycota</taxon>
        <taxon>Glomeromycotina</taxon>
        <taxon>Glomeromycetes</taxon>
        <taxon>Diversisporales</taxon>
        <taxon>Gigasporaceae</taxon>
        <taxon>Racocetra</taxon>
    </lineage>
</organism>
<evidence type="ECO:0000256" key="1">
    <source>
        <dbReference type="ARBA" id="ARBA00022676"/>
    </source>
</evidence>
<keyword evidence="6" id="KW-1185">Reference proteome</keyword>
<dbReference type="Proteomes" id="UP000789396">
    <property type="component" value="Unassembled WGS sequence"/>
</dbReference>
<dbReference type="EMBL" id="CAJVPZ010058093">
    <property type="protein sequence ID" value="CAG8787611.1"/>
    <property type="molecule type" value="Genomic_DNA"/>
</dbReference>
<dbReference type="InterPro" id="IPR049625">
    <property type="entry name" value="Glyco_transf_61_cat"/>
</dbReference>